<dbReference type="InterPro" id="IPR042301">
    <property type="entry name" value="GH115_sf"/>
</dbReference>
<evidence type="ECO:0000256" key="1">
    <source>
        <dbReference type="ARBA" id="ARBA00022801"/>
    </source>
</evidence>
<dbReference type="Gene3D" id="2.60.120.1620">
    <property type="match status" value="1"/>
</dbReference>
<protein>
    <recommendedName>
        <fullName evidence="2">Gylcosyl hydrolase 115 C-terminal domain-containing protein</fullName>
    </recommendedName>
</protein>
<evidence type="ECO:0000313" key="4">
    <source>
        <dbReference type="Proteomes" id="UP000567179"/>
    </source>
</evidence>
<dbReference type="InterPro" id="IPR029018">
    <property type="entry name" value="Hex-like_dom2"/>
</dbReference>
<keyword evidence="1" id="KW-0378">Hydrolase</keyword>
<accession>A0A8H5BUU6</accession>
<dbReference type="Gene3D" id="3.20.20.520">
    <property type="entry name" value="Glycosyl hydrolase family 115"/>
    <property type="match status" value="1"/>
</dbReference>
<dbReference type="EMBL" id="JAACJJ010000002">
    <property type="protein sequence ID" value="KAF5329646.1"/>
    <property type="molecule type" value="Genomic_DNA"/>
</dbReference>
<evidence type="ECO:0000313" key="3">
    <source>
        <dbReference type="EMBL" id="KAF5329646.1"/>
    </source>
</evidence>
<sequence length="1038" mass="113650">MPGDVAIRPTVPSSPQFTYAFEESSFDTPTHLCTASMTRAFASLLGGLLLLRGVAAIGQASCVSFTSSSGSFSVVNNNKAAPVLISPDEWPGVQLAASDFVADIQRVTNVKPSLTNFTVSAAAPGKPPSGSMPIIIGTLGKSSLIDQVVKSSGLDVSSIQGNWESFLSRVVSNPLPGVPSAYVIIGADKRGTIYALYDHSEQFGVSPWYWWADVPTTTQKNIFVTNSGCSHGSPSVKYRGIFLNDEQPALQNWAMEKFTNGTGSPFFNSPFNRFFYVKLFELILRMKGNYLWPAMWGSAFALDDPLNQFLADHYGVVMGTSHQEPMMRSTPNEFTEVGVKGNWDFTTNAANIEQYWHDGAVRAKPFESVYTMGMRGFGDLPLSETTNIALLEQVIGNQTEILQSVYNLTDVSGIPQIWALYKEVEGYYDDGLRVPDYITLLWSDDNWGNIRRFPTADERNRTGGAGVYYHVDYVGDPRDYKWITSSQIEKIHQQMSLAIDRKADRLWILNVGDLKPYERETEFFLNFGWNSTRWTPSTIQTYVPQWATREFDLSQTDSALVSNIVANLTRWNARRKPELLNATTYSVFNYREAETVASDWNNLEAASTSIYNKLSSAMKPAFFQLVHHPVIASSNVGRMYIAAGQNNMRASQARLSTNQLADTVETLFEKDFDIETQYHTLLDGKWDHMMDQTHLGYFYWQQPMTNSMPLVSRVQSKKQVLAGVMRIVPEGTLGAWPGDNSNQCAAGFSCGPPTVTIDNFSPISNRYFDVGAGGPAPFTFTATSNVPWLTLSPAKGSVSPDSPEQRVFASVNDWSKLKAGANNAQINFVATTKGQPSLSVSAMFVATKNTPASGFKGFVEGTGVISIEAAHASRKSTVQDISWTELQGLGKTLSGVTPLPDFDNAFDTGAGPTLEYDFFNFNTKTGNISVAIFMSPQLNSATDSNPASFSLQLDSQSAVKVTPIPSSVPGGLPNGWDSNDGWVANSIITSWTQFGSVPPGAHTLKISAVTATVVIQKIVIDVGGLQPSYLGPPESIKL</sequence>
<dbReference type="GO" id="GO:0016787">
    <property type="term" value="F:hydrolase activity"/>
    <property type="evidence" value="ECO:0007669"/>
    <property type="project" value="UniProtKB-KW"/>
</dbReference>
<dbReference type="PANTHER" id="PTHR37842">
    <property type="match status" value="1"/>
</dbReference>
<gene>
    <name evidence="3" type="ORF">D9619_008925</name>
</gene>
<dbReference type="Gene3D" id="3.30.379.10">
    <property type="entry name" value="Chitobiase/beta-hexosaminidase domain 2-like"/>
    <property type="match status" value="1"/>
</dbReference>
<name>A0A8H5BUU6_9AGAR</name>
<dbReference type="Pfam" id="PF17829">
    <property type="entry name" value="GH115_C"/>
    <property type="match status" value="1"/>
</dbReference>
<dbReference type="PANTHER" id="PTHR37842:SF2">
    <property type="entry name" value="GYLCOSYL HYDROLASE 115 C-TERMINAL DOMAIN-CONTAINING PROTEIN"/>
    <property type="match status" value="1"/>
</dbReference>
<comment type="caution">
    <text evidence="3">The sequence shown here is derived from an EMBL/GenBank/DDBJ whole genome shotgun (WGS) entry which is preliminary data.</text>
</comment>
<dbReference type="Pfam" id="PF15979">
    <property type="entry name" value="Glyco_hydro_115"/>
    <property type="match status" value="1"/>
</dbReference>
<dbReference type="AlphaFoldDB" id="A0A8H5BUU6"/>
<proteinExistence type="predicted"/>
<reference evidence="3 4" key="1">
    <citation type="journal article" date="2020" name="ISME J.">
        <title>Uncovering the hidden diversity of litter-decomposition mechanisms in mushroom-forming fungi.</title>
        <authorList>
            <person name="Floudas D."/>
            <person name="Bentzer J."/>
            <person name="Ahren D."/>
            <person name="Johansson T."/>
            <person name="Persson P."/>
            <person name="Tunlid A."/>
        </authorList>
    </citation>
    <scope>NUCLEOTIDE SEQUENCE [LARGE SCALE GENOMIC DNA]</scope>
    <source>
        <strain evidence="3 4">CBS 101986</strain>
    </source>
</reference>
<organism evidence="3 4">
    <name type="scientific">Psilocybe cf. subviscida</name>
    <dbReference type="NCBI Taxonomy" id="2480587"/>
    <lineage>
        <taxon>Eukaryota</taxon>
        <taxon>Fungi</taxon>
        <taxon>Dikarya</taxon>
        <taxon>Basidiomycota</taxon>
        <taxon>Agaricomycotina</taxon>
        <taxon>Agaricomycetes</taxon>
        <taxon>Agaricomycetidae</taxon>
        <taxon>Agaricales</taxon>
        <taxon>Agaricineae</taxon>
        <taxon>Strophariaceae</taxon>
        <taxon>Psilocybe</taxon>
    </lineage>
</organism>
<evidence type="ECO:0000259" key="2">
    <source>
        <dbReference type="Pfam" id="PF17829"/>
    </source>
</evidence>
<feature type="domain" description="Gylcosyl hydrolase 115 C-terminal" evidence="2">
    <location>
        <begin position="857"/>
        <end position="1034"/>
    </location>
</feature>
<keyword evidence="4" id="KW-1185">Reference proteome</keyword>
<dbReference type="InterPro" id="IPR041437">
    <property type="entry name" value="GH115_C"/>
</dbReference>
<dbReference type="Proteomes" id="UP000567179">
    <property type="component" value="Unassembled WGS sequence"/>
</dbReference>
<dbReference type="OrthoDB" id="4849794at2759"/>
<dbReference type="InterPro" id="IPR031924">
    <property type="entry name" value="GH115"/>
</dbReference>
<dbReference type="Gene3D" id="1.20.58.2150">
    <property type="match status" value="1"/>
</dbReference>